<proteinExistence type="predicted"/>
<reference evidence="1" key="1">
    <citation type="submission" date="2025-08" db="UniProtKB">
        <authorList>
            <consortium name="Ensembl"/>
        </authorList>
    </citation>
    <scope>IDENTIFICATION</scope>
</reference>
<keyword evidence="2" id="KW-1185">Reference proteome</keyword>
<organism evidence="1 2">
    <name type="scientific">Mola mola</name>
    <name type="common">Ocean sunfish</name>
    <name type="synonym">Tetraodon mola</name>
    <dbReference type="NCBI Taxonomy" id="94237"/>
    <lineage>
        <taxon>Eukaryota</taxon>
        <taxon>Metazoa</taxon>
        <taxon>Chordata</taxon>
        <taxon>Craniata</taxon>
        <taxon>Vertebrata</taxon>
        <taxon>Euteleostomi</taxon>
        <taxon>Actinopterygii</taxon>
        <taxon>Neopterygii</taxon>
        <taxon>Teleostei</taxon>
        <taxon>Neoteleostei</taxon>
        <taxon>Acanthomorphata</taxon>
        <taxon>Eupercaria</taxon>
        <taxon>Tetraodontiformes</taxon>
        <taxon>Molidae</taxon>
        <taxon>Mola</taxon>
    </lineage>
</organism>
<reference evidence="1" key="2">
    <citation type="submission" date="2025-09" db="UniProtKB">
        <authorList>
            <consortium name="Ensembl"/>
        </authorList>
    </citation>
    <scope>IDENTIFICATION</scope>
</reference>
<dbReference type="AlphaFoldDB" id="A0A3Q3VLQ9"/>
<name>A0A3Q3VLQ9_MOLML</name>
<dbReference type="Ensembl" id="ENSMMOT00000002392.1">
    <property type="protein sequence ID" value="ENSMMOP00000002351.1"/>
    <property type="gene ID" value="ENSMMOG00000001922.1"/>
</dbReference>
<protein>
    <submittedName>
        <fullName evidence="1">Uncharacterized protein</fullName>
    </submittedName>
</protein>
<accession>A0A3Q3VLQ9</accession>
<dbReference type="Proteomes" id="UP000261620">
    <property type="component" value="Unplaced"/>
</dbReference>
<evidence type="ECO:0000313" key="2">
    <source>
        <dbReference type="Proteomes" id="UP000261620"/>
    </source>
</evidence>
<sequence>RTARVFAKASEHDQLKTDVFGENCIEDVQDDEHSGRPCTSETSENIQDIEQITVRQILHENLNLTKVCATVVPKLLTPDQKEKKPHSFCSIGTVLFGLSCRKRAAAPLPSFLANSSHFPAFKDCQKSKH</sequence>
<evidence type="ECO:0000313" key="1">
    <source>
        <dbReference type="Ensembl" id="ENSMMOP00000002351.1"/>
    </source>
</evidence>